<evidence type="ECO:0000256" key="5">
    <source>
        <dbReference type="ARBA" id="ARBA00022801"/>
    </source>
</evidence>
<evidence type="ECO:0000256" key="10">
    <source>
        <dbReference type="SAM" id="MobiDB-lite"/>
    </source>
</evidence>
<evidence type="ECO:0000256" key="3">
    <source>
        <dbReference type="ARBA" id="ARBA00022676"/>
    </source>
</evidence>
<feature type="domain" description="L,D-TPase catalytic" evidence="13">
    <location>
        <begin position="188"/>
        <end position="328"/>
    </location>
</feature>
<dbReference type="GO" id="GO:0071972">
    <property type="term" value="F:peptidoglycan L,D-transpeptidase activity"/>
    <property type="evidence" value="ECO:0007669"/>
    <property type="project" value="TreeGrafter"/>
</dbReference>
<dbReference type="SUPFAM" id="SSF141523">
    <property type="entry name" value="L,D-transpeptidase catalytic domain-like"/>
    <property type="match status" value="1"/>
</dbReference>
<keyword evidence="8 9" id="KW-0961">Cell wall biogenesis/degradation</keyword>
<feature type="chain" id="PRO_5043890498" evidence="11">
    <location>
        <begin position="41"/>
        <end position="412"/>
    </location>
</feature>
<sequence>MLTISSPLISIRHQSQRCCRCLVAVAVALAFSFMAMGATAAESGNAEALETITRLRSIVWGDLLYPEFKSAEDTYAKAREALARKEFQEAERLFRMTILKGAILERKALEANLAEPVADDSNDFSRIVGDDFFYTVRQRDTVRLIAAKFGVSSRNILRLNNLKKGEQLRAGQKLRIVTRRIVPKEVEQGIVINIPDRTMYLFRDGRLESMYPVAVGKPSFKDKKGWHTPTGNFRIVAKLRNPVWRVPSSIQDEMKSQGREVLDEVPPGDANPLGRYALRTSIPGILIHGTNTPASIYGFSSHGCIRVYPDHMEQLYRDVTLRTSGEIVYKPVKLAQNDDGRIFLEVHPDVYDKVKNLEVEAWKVITGNNANGRVDWAKVMKAVNARSGMPEDVTLGPRTHSQAEKITSLAGK</sequence>
<comment type="similarity">
    <text evidence="2">Belongs to the YkuD family.</text>
</comment>
<dbReference type="PANTHER" id="PTHR30582">
    <property type="entry name" value="L,D-TRANSPEPTIDASE"/>
    <property type="match status" value="1"/>
</dbReference>
<evidence type="ECO:0000313" key="15">
    <source>
        <dbReference type="Proteomes" id="UP000811899"/>
    </source>
</evidence>
<dbReference type="InterPro" id="IPR018392">
    <property type="entry name" value="LysM"/>
</dbReference>
<dbReference type="SUPFAM" id="SSF54106">
    <property type="entry name" value="LysM domain"/>
    <property type="match status" value="1"/>
</dbReference>
<dbReference type="GO" id="GO:0005576">
    <property type="term" value="C:extracellular region"/>
    <property type="evidence" value="ECO:0007669"/>
    <property type="project" value="TreeGrafter"/>
</dbReference>
<evidence type="ECO:0000256" key="4">
    <source>
        <dbReference type="ARBA" id="ARBA00022679"/>
    </source>
</evidence>
<dbReference type="GO" id="GO:0071555">
    <property type="term" value="P:cell wall organization"/>
    <property type="evidence" value="ECO:0007669"/>
    <property type="project" value="UniProtKB-UniRule"/>
</dbReference>
<evidence type="ECO:0000256" key="2">
    <source>
        <dbReference type="ARBA" id="ARBA00005992"/>
    </source>
</evidence>
<dbReference type="InterPro" id="IPR038063">
    <property type="entry name" value="Transpep_catalytic_dom"/>
</dbReference>
<feature type="active site" description="Nucleophile" evidence="9">
    <location>
        <position position="304"/>
    </location>
</feature>
<evidence type="ECO:0000313" key="14">
    <source>
        <dbReference type="EMBL" id="MBT0664702.1"/>
    </source>
</evidence>
<dbReference type="Gene3D" id="3.10.350.10">
    <property type="entry name" value="LysM domain"/>
    <property type="match status" value="1"/>
</dbReference>
<gene>
    <name evidence="14" type="ORF">KI809_10365</name>
</gene>
<dbReference type="InterPro" id="IPR005490">
    <property type="entry name" value="LD_TPept_cat_dom"/>
</dbReference>
<accession>A0AAW4LA25</accession>
<dbReference type="CDD" id="cd16913">
    <property type="entry name" value="YkuD_like"/>
    <property type="match status" value="1"/>
</dbReference>
<comment type="pathway">
    <text evidence="1 9">Cell wall biogenesis; peptidoglycan biosynthesis.</text>
</comment>
<dbReference type="PROSITE" id="PS52029">
    <property type="entry name" value="LD_TPASE"/>
    <property type="match status" value="1"/>
</dbReference>
<dbReference type="AlphaFoldDB" id="A0AAW4LA25"/>
<dbReference type="EMBL" id="JAHCVJ010000003">
    <property type="protein sequence ID" value="MBT0664702.1"/>
    <property type="molecule type" value="Genomic_DNA"/>
</dbReference>
<dbReference type="CDD" id="cd00118">
    <property type="entry name" value="LysM"/>
    <property type="match status" value="1"/>
</dbReference>
<keyword evidence="6 9" id="KW-0133">Cell shape</keyword>
<evidence type="ECO:0000256" key="9">
    <source>
        <dbReference type="PROSITE-ProRule" id="PRU01373"/>
    </source>
</evidence>
<keyword evidence="15" id="KW-1185">Reference proteome</keyword>
<feature type="region of interest" description="Disordered" evidence="10">
    <location>
        <begin position="390"/>
        <end position="412"/>
    </location>
</feature>
<dbReference type="SMART" id="SM00257">
    <property type="entry name" value="LysM"/>
    <property type="match status" value="1"/>
</dbReference>
<dbReference type="GO" id="GO:0018104">
    <property type="term" value="P:peptidoglycan-protein cross-linking"/>
    <property type="evidence" value="ECO:0007669"/>
    <property type="project" value="TreeGrafter"/>
</dbReference>
<dbReference type="GO" id="GO:0016757">
    <property type="term" value="F:glycosyltransferase activity"/>
    <property type="evidence" value="ECO:0007669"/>
    <property type="project" value="UniProtKB-KW"/>
</dbReference>
<feature type="active site" description="Proton donor/acceptor" evidence="9">
    <location>
        <position position="288"/>
    </location>
</feature>
<name>A0AAW4LA25_9BACT</name>
<evidence type="ECO:0000256" key="8">
    <source>
        <dbReference type="ARBA" id="ARBA00023316"/>
    </source>
</evidence>
<dbReference type="Pfam" id="PF01476">
    <property type="entry name" value="LysM"/>
    <property type="match status" value="1"/>
</dbReference>
<keyword evidence="4" id="KW-0808">Transferase</keyword>
<keyword evidence="11" id="KW-0732">Signal</keyword>
<evidence type="ECO:0000259" key="12">
    <source>
        <dbReference type="PROSITE" id="PS51782"/>
    </source>
</evidence>
<organism evidence="14 15">
    <name type="scientific">Geoanaerobacter pelophilus</name>
    <dbReference type="NCBI Taxonomy" id="60036"/>
    <lineage>
        <taxon>Bacteria</taxon>
        <taxon>Pseudomonadati</taxon>
        <taxon>Thermodesulfobacteriota</taxon>
        <taxon>Desulfuromonadia</taxon>
        <taxon>Geobacterales</taxon>
        <taxon>Geobacteraceae</taxon>
        <taxon>Geoanaerobacter</taxon>
    </lineage>
</organism>
<dbReference type="GO" id="GO:0008360">
    <property type="term" value="P:regulation of cell shape"/>
    <property type="evidence" value="ECO:0007669"/>
    <property type="project" value="UniProtKB-UniRule"/>
</dbReference>
<evidence type="ECO:0000256" key="7">
    <source>
        <dbReference type="ARBA" id="ARBA00022984"/>
    </source>
</evidence>
<evidence type="ECO:0000259" key="13">
    <source>
        <dbReference type="PROSITE" id="PS52029"/>
    </source>
</evidence>
<dbReference type="Proteomes" id="UP000811899">
    <property type="component" value="Unassembled WGS sequence"/>
</dbReference>
<dbReference type="InterPro" id="IPR036779">
    <property type="entry name" value="LysM_dom_sf"/>
</dbReference>
<dbReference type="Gene3D" id="2.40.440.10">
    <property type="entry name" value="L,D-transpeptidase catalytic domain-like"/>
    <property type="match status" value="1"/>
</dbReference>
<reference evidence="14 15" key="1">
    <citation type="submission" date="2021-05" db="EMBL/GenBank/DDBJ databases">
        <title>The draft genome of Geobacter pelophilus DSM 12255.</title>
        <authorList>
            <person name="Xu Z."/>
            <person name="Masuda Y."/>
            <person name="Itoh H."/>
            <person name="Senoo K."/>
        </authorList>
    </citation>
    <scope>NUCLEOTIDE SEQUENCE [LARGE SCALE GENOMIC DNA]</scope>
    <source>
        <strain evidence="14 15">DSM 12255</strain>
    </source>
</reference>
<dbReference type="PANTHER" id="PTHR30582:SF24">
    <property type="entry name" value="L,D-TRANSPEPTIDASE ERFK_SRFK-RELATED"/>
    <property type="match status" value="1"/>
</dbReference>
<dbReference type="Pfam" id="PF03734">
    <property type="entry name" value="YkuD"/>
    <property type="match status" value="1"/>
</dbReference>
<proteinExistence type="inferred from homology"/>
<feature type="domain" description="LysM" evidence="12">
    <location>
        <begin position="132"/>
        <end position="176"/>
    </location>
</feature>
<dbReference type="PROSITE" id="PS51782">
    <property type="entry name" value="LYSM"/>
    <property type="match status" value="1"/>
</dbReference>
<evidence type="ECO:0000256" key="11">
    <source>
        <dbReference type="SAM" id="SignalP"/>
    </source>
</evidence>
<comment type="caution">
    <text evidence="14">The sequence shown here is derived from an EMBL/GenBank/DDBJ whole genome shotgun (WGS) entry which is preliminary data.</text>
</comment>
<keyword evidence="7 9" id="KW-0573">Peptidoglycan synthesis</keyword>
<evidence type="ECO:0000256" key="6">
    <source>
        <dbReference type="ARBA" id="ARBA00022960"/>
    </source>
</evidence>
<dbReference type="InterPro" id="IPR050979">
    <property type="entry name" value="LD-transpeptidase"/>
</dbReference>
<protein>
    <submittedName>
        <fullName evidence="14">L,D-transpeptidase family protein</fullName>
    </submittedName>
</protein>
<feature type="signal peptide" evidence="11">
    <location>
        <begin position="1"/>
        <end position="40"/>
    </location>
</feature>
<keyword evidence="3" id="KW-0328">Glycosyltransferase</keyword>
<evidence type="ECO:0000256" key="1">
    <source>
        <dbReference type="ARBA" id="ARBA00004752"/>
    </source>
</evidence>
<keyword evidence="5" id="KW-0378">Hydrolase</keyword>